<proteinExistence type="predicted"/>
<dbReference type="Pfam" id="PF09675">
    <property type="entry name" value="Chlamy_scaf"/>
    <property type="match status" value="1"/>
</dbReference>
<feature type="region of interest" description="Disordered" evidence="1">
    <location>
        <begin position="167"/>
        <end position="195"/>
    </location>
</feature>
<name>A0A8F5RCN9_9VIRU</name>
<accession>A0A8F5RCN9</accession>
<dbReference type="InterPro" id="IPR014131">
    <property type="entry name" value="Chlamydia_phage_Vp3"/>
</dbReference>
<evidence type="ECO:0000313" key="2">
    <source>
        <dbReference type="EMBL" id="QXN75038.1"/>
    </source>
</evidence>
<reference evidence="2" key="1">
    <citation type="submission" date="2021-04" db="EMBL/GenBank/DDBJ databases">
        <title>Genomes of microviruses identified in yellow-bellied marmot fecal samples.</title>
        <authorList>
            <person name="Varsani A."/>
            <person name="Kraberger S."/>
            <person name="Chatterjee A."/>
            <person name="Richet C."/>
            <person name="Fontenele R.S."/>
            <person name="Schmidlin K."/>
            <person name="Blumstein D.T."/>
        </authorList>
    </citation>
    <scope>NUCLEOTIDE SEQUENCE</scope>
    <source>
        <strain evidence="2">Mar12</strain>
    </source>
</reference>
<feature type="compositionally biased region" description="Basic and acidic residues" evidence="1">
    <location>
        <begin position="186"/>
        <end position="195"/>
    </location>
</feature>
<organism evidence="2">
    <name type="scientific">Microvirus mar12</name>
    <dbReference type="NCBI Taxonomy" id="2851144"/>
    <lineage>
        <taxon>Viruses</taxon>
        <taxon>Monodnaviria</taxon>
        <taxon>Sangervirae</taxon>
        <taxon>Phixviricota</taxon>
        <taxon>Malgrandaviricetes</taxon>
        <taxon>Petitvirales</taxon>
        <taxon>Microviridae</taxon>
    </lineage>
</organism>
<sequence>MTMSLRDKLLHAPIRGVKFETKLPKFGYTFDEKTGERVFKQIGLVDQQANIDSELESCDYSVLMQSLTTSMRDFDFDDFLDDLPTFDKNDPMQLIAARENLQIAYQNLPKEVKATYENNSRKFADSIVGGQFGDLFASWKPDQQADKDNNKGNLDDLAARVEQLTADLAGMRSDGGKPVEPTPTDNKIDQGGETK</sequence>
<evidence type="ECO:0008006" key="3">
    <source>
        <dbReference type="Google" id="ProtNLM"/>
    </source>
</evidence>
<dbReference type="EMBL" id="MZ089758">
    <property type="protein sequence ID" value="QXN75038.1"/>
    <property type="molecule type" value="Genomic_DNA"/>
</dbReference>
<evidence type="ECO:0000256" key="1">
    <source>
        <dbReference type="SAM" id="MobiDB-lite"/>
    </source>
</evidence>
<protein>
    <recommendedName>
        <fullName evidence="3">Internal scaffolding protein</fullName>
    </recommendedName>
</protein>